<dbReference type="Proteomes" id="UP000264062">
    <property type="component" value="Unassembled WGS sequence"/>
</dbReference>
<comment type="caution">
    <text evidence="1">The sequence shown here is derived from an EMBL/GenBank/DDBJ whole genome shotgun (WGS) entry which is preliminary data.</text>
</comment>
<reference evidence="1 2" key="1">
    <citation type="journal article" date="2018" name="Nat. Biotechnol.">
        <title>A standardized bacterial taxonomy based on genome phylogeny substantially revises the tree of life.</title>
        <authorList>
            <person name="Parks D.H."/>
            <person name="Chuvochina M."/>
            <person name="Waite D.W."/>
            <person name="Rinke C."/>
            <person name="Skarshewski A."/>
            <person name="Chaumeil P.A."/>
            <person name="Hugenholtz P."/>
        </authorList>
    </citation>
    <scope>NUCLEOTIDE SEQUENCE [LARGE SCALE GENOMIC DNA]</scope>
    <source>
        <strain evidence="1">UBA9956</strain>
    </source>
</reference>
<organism evidence="1 2">
    <name type="scientific">candidate division WOR-3 bacterium</name>
    <dbReference type="NCBI Taxonomy" id="2052148"/>
    <lineage>
        <taxon>Bacteria</taxon>
        <taxon>Bacteria division WOR-3</taxon>
    </lineage>
</organism>
<dbReference type="AlphaFoldDB" id="A0A350HB36"/>
<evidence type="ECO:0000313" key="1">
    <source>
        <dbReference type="EMBL" id="HAV92752.1"/>
    </source>
</evidence>
<dbReference type="Pfam" id="PF10967">
    <property type="entry name" value="DUF2769"/>
    <property type="match status" value="1"/>
</dbReference>
<sequence>MNATDKDSLKTDAQLKKCLCKKCKSFSDCEEVGGYCISTISGSRCITEEKECLCRKCRVHKENNYRFQYYCIKNSEEQQSEMG</sequence>
<accession>A0A350HB36</accession>
<dbReference type="EMBL" id="DMZY01000183">
    <property type="protein sequence ID" value="HAV92752.1"/>
    <property type="molecule type" value="Genomic_DNA"/>
</dbReference>
<evidence type="ECO:0000313" key="2">
    <source>
        <dbReference type="Proteomes" id="UP000264062"/>
    </source>
</evidence>
<dbReference type="InterPro" id="IPR020075">
    <property type="entry name" value="Uncharacterised_AF2234"/>
</dbReference>
<proteinExistence type="predicted"/>
<evidence type="ECO:0008006" key="3">
    <source>
        <dbReference type="Google" id="ProtNLM"/>
    </source>
</evidence>
<name>A0A350HB36_UNCW3</name>
<gene>
    <name evidence="1" type="ORF">DCW38_06185</name>
</gene>
<protein>
    <recommendedName>
        <fullName evidence="3">DUF2769 domain-containing protein</fullName>
    </recommendedName>
</protein>